<dbReference type="GO" id="GO:0004519">
    <property type="term" value="F:endonuclease activity"/>
    <property type="evidence" value="ECO:0007669"/>
    <property type="project" value="UniProtKB-KW"/>
</dbReference>
<dbReference type="Gene3D" id="4.10.60.10">
    <property type="entry name" value="Zinc finger, CCHC-type"/>
    <property type="match status" value="1"/>
</dbReference>
<evidence type="ECO:0000256" key="1">
    <source>
        <dbReference type="ARBA" id="ARBA00022679"/>
    </source>
</evidence>
<dbReference type="SUPFAM" id="SSF57756">
    <property type="entry name" value="Retrovirus zinc finger-like domains"/>
    <property type="match status" value="1"/>
</dbReference>
<keyword evidence="4" id="KW-0378">Hydrolase</keyword>
<dbReference type="GO" id="GO:0003676">
    <property type="term" value="F:nucleic acid binding"/>
    <property type="evidence" value="ECO:0007669"/>
    <property type="project" value="InterPro"/>
</dbReference>
<dbReference type="GO" id="GO:0005737">
    <property type="term" value="C:cytoplasm"/>
    <property type="evidence" value="ECO:0007669"/>
    <property type="project" value="UniProtKB-ARBA"/>
</dbReference>
<keyword evidence="10" id="KW-1185">Reference proteome</keyword>
<feature type="region of interest" description="Disordered" evidence="7">
    <location>
        <begin position="580"/>
        <end position="610"/>
    </location>
</feature>
<evidence type="ECO:0000256" key="3">
    <source>
        <dbReference type="ARBA" id="ARBA00022722"/>
    </source>
</evidence>
<dbReference type="CDD" id="cd00303">
    <property type="entry name" value="retropepsin_like"/>
    <property type="match status" value="1"/>
</dbReference>
<evidence type="ECO:0000313" key="10">
    <source>
        <dbReference type="Proteomes" id="UP000005237"/>
    </source>
</evidence>
<keyword evidence="6" id="KW-0175">Coiled coil</keyword>
<keyword evidence="5" id="KW-0863">Zinc-finger</keyword>
<dbReference type="PANTHER" id="PTHR37984">
    <property type="entry name" value="PROTEIN CBG26694"/>
    <property type="match status" value="1"/>
</dbReference>
<accession>A0A8R1DR80</accession>
<dbReference type="SMART" id="SM00343">
    <property type="entry name" value="ZnF_C2HC"/>
    <property type="match status" value="1"/>
</dbReference>
<reference evidence="10" key="1">
    <citation type="submission" date="2010-08" db="EMBL/GenBank/DDBJ databases">
        <authorList>
            <consortium name="Caenorhabditis japonica Sequencing Consortium"/>
            <person name="Wilson R.K."/>
        </authorList>
    </citation>
    <scope>NUCLEOTIDE SEQUENCE [LARGE SCALE GENOMIC DNA]</scope>
    <source>
        <strain evidence="10">DF5081</strain>
    </source>
</reference>
<keyword evidence="4" id="KW-0255">Endonuclease</keyword>
<dbReference type="InterPro" id="IPR036875">
    <property type="entry name" value="Znf_CCHC_sf"/>
</dbReference>
<evidence type="ECO:0000256" key="6">
    <source>
        <dbReference type="SAM" id="Coils"/>
    </source>
</evidence>
<proteinExistence type="predicted"/>
<dbReference type="SUPFAM" id="SSF50630">
    <property type="entry name" value="Acid proteases"/>
    <property type="match status" value="1"/>
</dbReference>
<feature type="coiled-coil region" evidence="6">
    <location>
        <begin position="176"/>
        <end position="269"/>
    </location>
</feature>
<keyword evidence="3" id="KW-0540">Nuclease</keyword>
<dbReference type="Gene3D" id="3.10.10.10">
    <property type="entry name" value="HIV Type 1 Reverse Transcriptase, subunit A, domain 1"/>
    <property type="match status" value="1"/>
</dbReference>
<dbReference type="InterPro" id="IPR021109">
    <property type="entry name" value="Peptidase_aspartic_dom_sf"/>
</dbReference>
<evidence type="ECO:0000256" key="7">
    <source>
        <dbReference type="SAM" id="MobiDB-lite"/>
    </source>
</evidence>
<feature type="region of interest" description="Disordered" evidence="7">
    <location>
        <begin position="1388"/>
        <end position="1443"/>
    </location>
</feature>
<evidence type="ECO:0000256" key="5">
    <source>
        <dbReference type="PROSITE-ProRule" id="PRU00047"/>
    </source>
</evidence>
<dbReference type="InterPro" id="IPR043502">
    <property type="entry name" value="DNA/RNA_pol_sf"/>
</dbReference>
<dbReference type="SUPFAM" id="SSF56672">
    <property type="entry name" value="DNA/RNA polymerases"/>
    <property type="match status" value="1"/>
</dbReference>
<dbReference type="Gene3D" id="2.40.70.10">
    <property type="entry name" value="Acid Proteases"/>
    <property type="match status" value="1"/>
</dbReference>
<dbReference type="InterPro" id="IPR036157">
    <property type="entry name" value="dUTPase-like_sf"/>
</dbReference>
<dbReference type="EnsemblMetazoa" id="CJA09252.1">
    <property type="protein sequence ID" value="CJA09252.1"/>
    <property type="gene ID" value="WBGene00128457"/>
</dbReference>
<dbReference type="PANTHER" id="PTHR37984:SF5">
    <property type="entry name" value="PROTEIN NYNRIN-LIKE"/>
    <property type="match status" value="1"/>
</dbReference>
<evidence type="ECO:0000256" key="2">
    <source>
        <dbReference type="ARBA" id="ARBA00022695"/>
    </source>
</evidence>
<sequence length="1443" mass="164987">MPHIADTAAANGVEFEFNPTGVVVEQRVEDVDSSDERMEEETMCQQYEDHRQVRENKNAKAIAETIADIKKFTNFSDVQCGIMLKAMSGRISTLETAISRREEDALQANAKNAQLHKVIEKFQTSQHHKDDEEEASSRCFDQDHTAIMDCLKRQNIQTVSDFEEFLRDRYNDLFLLKEEQETVERLRKEARKLESAQNALQTMQNALRTIQSSQKDLMLELKAKVDECHNLEFVFQEKHNELVEVRQQLNAEKEKSRLLKLKLEMVQEQKGKLVKDSEWMEANLKANSYTRIGEKEHLRNYKNESVQTMAPTLTYSGSTETQRVRVLPGEPNKKWDEGIERPRFSERAEETLETAEIEDESILENTRRSPEYIRSRKVTVPKPKSSESLVEVFGQWMMNQHLPEPPMFSAQESTVSLQSFKKSFLMKYGQLDDEDQRNLLETKFLTGKARQVFRGLPDSEKRSVDIILNALANRLRISPEDESRRAKKAFEDIRYYEGQSIEDFCLQIDEIAVTAYRRCSAEEFSSLKMTKLQSALVHNPSLACMIDNKLGEIPERDHYDTARRMVVRWEMGFQQYRGSSSENTKSKLRTTRVPPALPPLNTWNPGVLPPVPKVRSNAPEQKWRTGNPIQSDSLKTCDVRQCAECHSVGFHHPDCPKAPGAQKFRKEVTCFRCSEKGHIAPNCPNQPQKGQQAAEFPNDSKVDAIEDNEKLVIPVEEDKPLIKIEQGRIGSAEVNLMWDSGASISLMALNIWKRIVATNGPDWEKTLKLEEPRLKTVYAANNQPISLLFQVTLETAMQARTREISFLVADVNRDTVILGFDQFEKMGIQMIIEEKPREIRLLQDTRLIPGSRKVVRIQIEGVIDNNKTFCLVTPSSETVTPAVCQVDKLGKSILALTNFGKETILLKKGEKIAFGELEGFEVIEEKSKELEILNDYFSNRIPNEEISVHKVNTVSDKDKQRWNTLCEHLKKQPDCGKEEEAIWKIVEEFQQIFAIDDQELGRTNAVTCDIELVEGAEPIRQRPRPIPLSIRPEIRKMIQKMLSQEVIRESRSPWSSPVVLVKKKDGSVRMCIDYRKVNKVVRNNAHPLPHIEATLQSFNRYTCRCAPQCCTFVIKRRNGYDATDAKTESPTQFCRMWHLVETNPEWLLDIPSLLLVSQMPFPRGDPTPTKEMLLYMSHCPTLYLCCKDVLGWEQVYHQAYQEIMDAKVGTELLNPCKVMVLVDPVVPEGAVPILTKDVVVLAPQQEKQIITTMVNEKFQLLIFVIPVILDTAKVELWTRCLNWLQDSVEVILVAAPTRLDDHAIIENFNVQMLSIERTSGRLDVISPDTQVRSMQNKKLIYIGDSGKSRAYWNAVYEIVKDKGLNWPGFMIKPNKESAPTKKSVDLAIPDQGGPSSVGTLSGGAAIRQHPRGVQILPSRRGSDRGRQVPARTRGGHRFQNRPY</sequence>
<dbReference type="PROSITE" id="PS50158">
    <property type="entry name" value="ZF_CCHC"/>
    <property type="match status" value="1"/>
</dbReference>
<feature type="compositionally biased region" description="Basic residues" evidence="7">
    <location>
        <begin position="1433"/>
        <end position="1443"/>
    </location>
</feature>
<organism evidence="9 10">
    <name type="scientific">Caenorhabditis japonica</name>
    <dbReference type="NCBI Taxonomy" id="281687"/>
    <lineage>
        <taxon>Eukaryota</taxon>
        <taxon>Metazoa</taxon>
        <taxon>Ecdysozoa</taxon>
        <taxon>Nematoda</taxon>
        <taxon>Chromadorea</taxon>
        <taxon>Rhabditida</taxon>
        <taxon>Rhabditina</taxon>
        <taxon>Rhabditomorpha</taxon>
        <taxon>Rhabditoidea</taxon>
        <taxon>Rhabditidae</taxon>
        <taxon>Peloderinae</taxon>
        <taxon>Caenorhabditis</taxon>
    </lineage>
</organism>
<dbReference type="GO" id="GO:0019899">
    <property type="term" value="F:enzyme binding"/>
    <property type="evidence" value="ECO:0007669"/>
    <property type="project" value="UniProtKB-ARBA"/>
</dbReference>
<keyword evidence="5" id="KW-0479">Metal-binding</keyword>
<dbReference type="GO" id="GO:0008270">
    <property type="term" value="F:zinc ion binding"/>
    <property type="evidence" value="ECO:0007669"/>
    <property type="project" value="UniProtKB-KW"/>
</dbReference>
<name>A0A8R1DR80_CAEJA</name>
<feature type="domain" description="CCHC-type" evidence="8">
    <location>
        <begin position="670"/>
        <end position="685"/>
    </location>
</feature>
<keyword evidence="1" id="KW-0808">Transferase</keyword>
<keyword evidence="2" id="KW-0548">Nucleotidyltransferase</keyword>
<protein>
    <submittedName>
        <fullName evidence="9">CCHC-type domain-containing protein</fullName>
    </submittedName>
</protein>
<dbReference type="Pfam" id="PF00098">
    <property type="entry name" value="zf-CCHC"/>
    <property type="match status" value="1"/>
</dbReference>
<dbReference type="SUPFAM" id="SSF51283">
    <property type="entry name" value="dUTPase-like"/>
    <property type="match status" value="1"/>
</dbReference>
<evidence type="ECO:0000259" key="8">
    <source>
        <dbReference type="PROSITE" id="PS50158"/>
    </source>
</evidence>
<keyword evidence="5" id="KW-0862">Zinc</keyword>
<evidence type="ECO:0000256" key="4">
    <source>
        <dbReference type="ARBA" id="ARBA00022759"/>
    </source>
</evidence>
<dbReference type="InterPro" id="IPR050951">
    <property type="entry name" value="Retrovirus_Pol_polyprotein"/>
</dbReference>
<reference evidence="9" key="2">
    <citation type="submission" date="2022-06" db="UniProtKB">
        <authorList>
            <consortium name="EnsemblMetazoa"/>
        </authorList>
    </citation>
    <scope>IDENTIFICATION</scope>
    <source>
        <strain evidence="9">DF5081</strain>
    </source>
</reference>
<dbReference type="InterPro" id="IPR001878">
    <property type="entry name" value="Znf_CCHC"/>
</dbReference>
<dbReference type="Proteomes" id="UP000005237">
    <property type="component" value="Unassembled WGS sequence"/>
</dbReference>
<evidence type="ECO:0000313" key="9">
    <source>
        <dbReference type="EnsemblMetazoa" id="CJA09252.1"/>
    </source>
</evidence>
<dbReference type="GO" id="GO:0016779">
    <property type="term" value="F:nucleotidyltransferase activity"/>
    <property type="evidence" value="ECO:0007669"/>
    <property type="project" value="UniProtKB-KW"/>
</dbReference>